<protein>
    <submittedName>
        <fullName evidence="1">Uncharacterized protein</fullName>
    </submittedName>
</protein>
<sequence length="50" mass="5955">MLCRLNRGDNCDFDLHPNHSCDYCDCDRDFKRCHNPSRYSPLSLPRWSPP</sequence>
<accession>A0A0B2SUJ1</accession>
<name>A0A0B2SUJ1_GLYSO</name>
<gene>
    <name evidence="1" type="ORF">glysoja_031118</name>
</gene>
<dbReference type="AlphaFoldDB" id="A0A0B2SUJ1"/>
<proteinExistence type="predicted"/>
<dbReference type="Proteomes" id="UP000053555">
    <property type="component" value="Unassembled WGS sequence"/>
</dbReference>
<dbReference type="EMBL" id="KN640164">
    <property type="protein sequence ID" value="KHN47912.1"/>
    <property type="molecule type" value="Genomic_DNA"/>
</dbReference>
<reference evidence="1" key="1">
    <citation type="submission" date="2014-07" db="EMBL/GenBank/DDBJ databases">
        <title>Identification of a novel salt tolerance gene in wild soybean by whole-genome sequencing.</title>
        <authorList>
            <person name="Lam H.-M."/>
            <person name="Qi X."/>
            <person name="Li M.-W."/>
            <person name="Liu X."/>
            <person name="Xie M."/>
            <person name="Ni M."/>
            <person name="Xu X."/>
        </authorList>
    </citation>
    <scope>NUCLEOTIDE SEQUENCE [LARGE SCALE GENOMIC DNA]</scope>
    <source>
        <tissue evidence="1">Root</tissue>
    </source>
</reference>
<evidence type="ECO:0000313" key="1">
    <source>
        <dbReference type="EMBL" id="KHN47912.1"/>
    </source>
</evidence>
<organism evidence="1">
    <name type="scientific">Glycine soja</name>
    <name type="common">Wild soybean</name>
    <dbReference type="NCBI Taxonomy" id="3848"/>
    <lineage>
        <taxon>Eukaryota</taxon>
        <taxon>Viridiplantae</taxon>
        <taxon>Streptophyta</taxon>
        <taxon>Embryophyta</taxon>
        <taxon>Tracheophyta</taxon>
        <taxon>Spermatophyta</taxon>
        <taxon>Magnoliopsida</taxon>
        <taxon>eudicotyledons</taxon>
        <taxon>Gunneridae</taxon>
        <taxon>Pentapetalae</taxon>
        <taxon>rosids</taxon>
        <taxon>fabids</taxon>
        <taxon>Fabales</taxon>
        <taxon>Fabaceae</taxon>
        <taxon>Papilionoideae</taxon>
        <taxon>50 kb inversion clade</taxon>
        <taxon>NPAAA clade</taxon>
        <taxon>indigoferoid/millettioid clade</taxon>
        <taxon>Phaseoleae</taxon>
        <taxon>Glycine</taxon>
        <taxon>Glycine subgen. Soja</taxon>
    </lineage>
</organism>